<dbReference type="InterPro" id="IPR050491">
    <property type="entry name" value="AmpC-like"/>
</dbReference>
<sequence length="387" mass="43312">MLLIAVGVVALVVGLFIFFEYRVLSLPDFSAVEQATPNTKHQALSQWLDALAHQRKFNGSIVIAQNGNILFQRNIGNTNIQGQPISDTTAFNLASVSKHITAFAVLMLEHQGRLSRRNLVSQHIAELSRYQHISLDHLLKNSSGIPDYARSRTLAALLKKQGIVFTPQHLISWLAAPAQKLKFTPGQQNDYSNSNYVLLAEVISRVTGQSFADFLQSHIFAPLGMISTAVVNKCVNTDKLKDRAYGFSKQFFYLGPAVEQDLNHFDGVAGDGNIYASAHDLVIWDQALRDGTLLPKEIYQQAYQPTRLDNGLWVEEKVSGQVIVPGLSWNVQDFPRVSSYGVWQAFNNFYWRDLQHNTVVVVLSNSGYFLRTAMIGERLVKFAETLD</sequence>
<dbReference type="InterPro" id="IPR001466">
    <property type="entry name" value="Beta-lactam-related"/>
</dbReference>
<dbReference type="Gene3D" id="3.40.710.10">
    <property type="entry name" value="DD-peptidase/beta-lactamase superfamily"/>
    <property type="match status" value="1"/>
</dbReference>
<evidence type="ECO:0000259" key="3">
    <source>
        <dbReference type="Pfam" id="PF00144"/>
    </source>
</evidence>
<dbReference type="EMBL" id="BAAAEI010000006">
    <property type="protein sequence ID" value="GAA0346952.1"/>
    <property type="molecule type" value="Genomic_DNA"/>
</dbReference>
<evidence type="ECO:0000313" key="4">
    <source>
        <dbReference type="EMBL" id="GAA0346952.1"/>
    </source>
</evidence>
<evidence type="ECO:0000256" key="1">
    <source>
        <dbReference type="ARBA" id="ARBA00004370"/>
    </source>
</evidence>
<dbReference type="PANTHER" id="PTHR46825:SF11">
    <property type="entry name" value="PENICILLIN-BINDING PROTEIN 4"/>
    <property type="match status" value="1"/>
</dbReference>
<dbReference type="Proteomes" id="UP001501757">
    <property type="component" value="Unassembled WGS sequence"/>
</dbReference>
<name>A0ABP3GME0_9ALTE</name>
<keyword evidence="2" id="KW-0472">Membrane</keyword>
<keyword evidence="5" id="KW-1185">Reference proteome</keyword>
<dbReference type="SUPFAM" id="SSF56601">
    <property type="entry name" value="beta-lactamase/transpeptidase-like"/>
    <property type="match status" value="1"/>
</dbReference>
<dbReference type="RefSeq" id="WP_343842333.1">
    <property type="nucleotide sequence ID" value="NZ_BAAAEI010000006.1"/>
</dbReference>
<feature type="domain" description="Beta-lactamase-related" evidence="3">
    <location>
        <begin position="49"/>
        <end position="373"/>
    </location>
</feature>
<proteinExistence type="predicted"/>
<reference evidence="5" key="1">
    <citation type="journal article" date="2019" name="Int. J. Syst. Evol. Microbiol.">
        <title>The Global Catalogue of Microorganisms (GCM) 10K type strain sequencing project: providing services to taxonomists for standard genome sequencing and annotation.</title>
        <authorList>
            <consortium name="The Broad Institute Genomics Platform"/>
            <consortium name="The Broad Institute Genome Sequencing Center for Infectious Disease"/>
            <person name="Wu L."/>
            <person name="Ma J."/>
        </authorList>
    </citation>
    <scope>NUCLEOTIDE SEQUENCE [LARGE SCALE GENOMIC DNA]</scope>
    <source>
        <strain evidence="5">JCM 13378</strain>
    </source>
</reference>
<organism evidence="4 5">
    <name type="scientific">Bowmanella denitrificans</name>
    <dbReference type="NCBI Taxonomy" id="366582"/>
    <lineage>
        <taxon>Bacteria</taxon>
        <taxon>Pseudomonadati</taxon>
        <taxon>Pseudomonadota</taxon>
        <taxon>Gammaproteobacteria</taxon>
        <taxon>Alteromonadales</taxon>
        <taxon>Alteromonadaceae</taxon>
        <taxon>Bowmanella</taxon>
    </lineage>
</organism>
<evidence type="ECO:0000256" key="2">
    <source>
        <dbReference type="ARBA" id="ARBA00023136"/>
    </source>
</evidence>
<dbReference type="PANTHER" id="PTHR46825">
    <property type="entry name" value="D-ALANYL-D-ALANINE-CARBOXYPEPTIDASE/ENDOPEPTIDASE AMPH"/>
    <property type="match status" value="1"/>
</dbReference>
<comment type="subcellular location">
    <subcellularLocation>
        <location evidence="1">Membrane</location>
    </subcellularLocation>
</comment>
<comment type="caution">
    <text evidence="4">The sequence shown here is derived from an EMBL/GenBank/DDBJ whole genome shotgun (WGS) entry which is preliminary data.</text>
</comment>
<gene>
    <name evidence="4" type="ORF">GCM10009092_09240</name>
</gene>
<protein>
    <recommendedName>
        <fullName evidence="3">Beta-lactamase-related domain-containing protein</fullName>
    </recommendedName>
</protein>
<dbReference type="Pfam" id="PF00144">
    <property type="entry name" value="Beta-lactamase"/>
    <property type="match status" value="1"/>
</dbReference>
<dbReference type="InterPro" id="IPR012338">
    <property type="entry name" value="Beta-lactam/transpept-like"/>
</dbReference>
<evidence type="ECO:0000313" key="5">
    <source>
        <dbReference type="Proteomes" id="UP001501757"/>
    </source>
</evidence>
<accession>A0ABP3GME0</accession>